<evidence type="ECO:0000313" key="3">
    <source>
        <dbReference type="Proteomes" id="UP000198462"/>
    </source>
</evidence>
<protein>
    <submittedName>
        <fullName evidence="2">Uncharacterized protein</fullName>
    </submittedName>
</protein>
<keyword evidence="1" id="KW-0732">Signal</keyword>
<comment type="caution">
    <text evidence="2">The sequence shown here is derived from an EMBL/GenBank/DDBJ whole genome shotgun (WGS) entry which is preliminary data.</text>
</comment>
<proteinExistence type="predicted"/>
<organism evidence="2 3">
    <name type="scientific">Pacificimonas flava</name>
    <dbReference type="NCBI Taxonomy" id="1234595"/>
    <lineage>
        <taxon>Bacteria</taxon>
        <taxon>Pseudomonadati</taxon>
        <taxon>Pseudomonadota</taxon>
        <taxon>Alphaproteobacteria</taxon>
        <taxon>Sphingomonadales</taxon>
        <taxon>Sphingosinicellaceae</taxon>
        <taxon>Pacificimonas</taxon>
    </lineage>
</organism>
<gene>
    <name evidence="2" type="ORF">B5C34_12150</name>
</gene>
<evidence type="ECO:0000256" key="1">
    <source>
        <dbReference type="SAM" id="SignalP"/>
    </source>
</evidence>
<dbReference type="AlphaFoldDB" id="A0A219B8Q7"/>
<reference evidence="3" key="1">
    <citation type="submission" date="2017-05" db="EMBL/GenBank/DDBJ databases">
        <authorList>
            <person name="Lin X."/>
        </authorList>
    </citation>
    <scope>NUCLEOTIDE SEQUENCE [LARGE SCALE GENOMIC DNA]</scope>
    <source>
        <strain evidence="3">JLT2012</strain>
    </source>
</reference>
<sequence>MTRASKLLSAASLAFAMPAAPALAGGDITNFKVKNCTQERMFVCSFDKTDSLMKIPYKARGIQPGDKREFGCASLKKCKVIIGVSKKKPNRTLSEGVEMGLSAGTVLAGTVAGFSAVGAVGTSAGMTAVAGSIAPSASAMATGASTLATLTAVGAGAAVLTVAAGGTVAALEIADGWGDGEVCNQVRKAAKKAGLKPKSFMKNGKTYQAIEQYALDENGNFFINPDGSAVLTYSVEKSGRSCPQSLPTQLF</sequence>
<dbReference type="OrthoDB" id="7837851at2"/>
<name>A0A219B8Q7_9SPHN</name>
<keyword evidence="3" id="KW-1185">Reference proteome</keyword>
<accession>A0A219B8Q7</accession>
<feature type="signal peptide" evidence="1">
    <location>
        <begin position="1"/>
        <end position="24"/>
    </location>
</feature>
<feature type="chain" id="PRO_5012352306" evidence="1">
    <location>
        <begin position="25"/>
        <end position="251"/>
    </location>
</feature>
<dbReference type="EMBL" id="NFZT01000001">
    <property type="protein sequence ID" value="OWV34138.1"/>
    <property type="molecule type" value="Genomic_DNA"/>
</dbReference>
<dbReference type="RefSeq" id="WP_088712836.1">
    <property type="nucleotide sequence ID" value="NZ_NFZT01000001.1"/>
</dbReference>
<evidence type="ECO:0000313" key="2">
    <source>
        <dbReference type="EMBL" id="OWV34138.1"/>
    </source>
</evidence>
<dbReference type="Proteomes" id="UP000198462">
    <property type="component" value="Unassembled WGS sequence"/>
</dbReference>